<sequence>MNYIIEENFTSPAPSACASRFIKNVAVDSSFVKLNIWDTAGERQYWMAAPLYYNVADVALIMYNISNKESFNVAKRWFDEINSNGPKWISCALVGCKSDLASQREVLEEDLHAYAIENEIAVSCEISCKTGKNIDNLFANICRYSLHQNETRTAE</sequence>
<reference evidence="2" key="1">
    <citation type="submission" date="2021-01" db="EMBL/GenBank/DDBJ databases">
        <authorList>
            <person name="Corre E."/>
            <person name="Pelletier E."/>
            <person name="Niang G."/>
            <person name="Scheremetjew M."/>
            <person name="Finn R."/>
            <person name="Kale V."/>
            <person name="Holt S."/>
            <person name="Cochrane G."/>
            <person name="Meng A."/>
            <person name="Brown T."/>
            <person name="Cohen L."/>
        </authorList>
    </citation>
    <scope>NUCLEOTIDE SEQUENCE</scope>
    <source>
        <strain evidence="2">DIVA3 518/3/11/1/6</strain>
    </source>
</reference>
<proteinExistence type="predicted"/>
<dbReference type="NCBIfam" id="TIGR00231">
    <property type="entry name" value="small_GTP"/>
    <property type="match status" value="1"/>
</dbReference>
<dbReference type="PRINTS" id="PR00449">
    <property type="entry name" value="RASTRNSFRMNG"/>
</dbReference>
<keyword evidence="1" id="KW-0547">Nucleotide-binding</keyword>
<dbReference type="CDD" id="cd00154">
    <property type="entry name" value="Rab"/>
    <property type="match status" value="1"/>
</dbReference>
<dbReference type="SMART" id="SM00174">
    <property type="entry name" value="RHO"/>
    <property type="match status" value="1"/>
</dbReference>
<dbReference type="SMART" id="SM00173">
    <property type="entry name" value="RAS"/>
    <property type="match status" value="1"/>
</dbReference>
<organism evidence="2">
    <name type="scientific">Vannella robusta</name>
    <dbReference type="NCBI Taxonomy" id="1487602"/>
    <lineage>
        <taxon>Eukaryota</taxon>
        <taxon>Amoebozoa</taxon>
        <taxon>Discosea</taxon>
        <taxon>Flabellinia</taxon>
        <taxon>Vannellidae</taxon>
        <taxon>Vannella</taxon>
    </lineage>
</organism>
<dbReference type="EMBL" id="HBKP01006583">
    <property type="protein sequence ID" value="CAE2209816.1"/>
    <property type="molecule type" value="Transcribed_RNA"/>
</dbReference>
<dbReference type="InterPro" id="IPR001806">
    <property type="entry name" value="Small_GTPase"/>
</dbReference>
<dbReference type="GO" id="GO:0005525">
    <property type="term" value="F:GTP binding"/>
    <property type="evidence" value="ECO:0007669"/>
    <property type="project" value="InterPro"/>
</dbReference>
<dbReference type="InterPro" id="IPR027417">
    <property type="entry name" value="P-loop_NTPase"/>
</dbReference>
<dbReference type="GO" id="GO:0003924">
    <property type="term" value="F:GTPase activity"/>
    <property type="evidence" value="ECO:0007669"/>
    <property type="project" value="InterPro"/>
</dbReference>
<gene>
    <name evidence="2" type="ORF">VSP0166_LOCUS4747</name>
</gene>
<protein>
    <submittedName>
        <fullName evidence="2">Uncharacterized protein</fullName>
    </submittedName>
</protein>
<dbReference type="PROSITE" id="PS51419">
    <property type="entry name" value="RAB"/>
    <property type="match status" value="1"/>
</dbReference>
<dbReference type="Gene3D" id="3.40.50.300">
    <property type="entry name" value="P-loop containing nucleotide triphosphate hydrolases"/>
    <property type="match status" value="1"/>
</dbReference>
<dbReference type="AlphaFoldDB" id="A0A7S4HUJ2"/>
<name>A0A7S4HUJ2_9EUKA</name>
<dbReference type="Pfam" id="PF00071">
    <property type="entry name" value="Ras"/>
    <property type="match status" value="1"/>
</dbReference>
<dbReference type="SMART" id="SM00175">
    <property type="entry name" value="RAB"/>
    <property type="match status" value="1"/>
</dbReference>
<evidence type="ECO:0000313" key="2">
    <source>
        <dbReference type="EMBL" id="CAE2209816.1"/>
    </source>
</evidence>
<accession>A0A7S4HUJ2</accession>
<dbReference type="SUPFAM" id="SSF52540">
    <property type="entry name" value="P-loop containing nucleoside triphosphate hydrolases"/>
    <property type="match status" value="1"/>
</dbReference>
<evidence type="ECO:0000256" key="1">
    <source>
        <dbReference type="ARBA" id="ARBA00022741"/>
    </source>
</evidence>
<dbReference type="InterPro" id="IPR005225">
    <property type="entry name" value="Small_GTP-bd"/>
</dbReference>
<dbReference type="PANTHER" id="PTHR47978">
    <property type="match status" value="1"/>
</dbReference>